<keyword evidence="1" id="KW-0812">Transmembrane</keyword>
<feature type="transmembrane region" description="Helical" evidence="1">
    <location>
        <begin position="137"/>
        <end position="156"/>
    </location>
</feature>
<evidence type="ECO:0000313" key="2">
    <source>
        <dbReference type="EMBL" id="ADU97610.1"/>
    </source>
</evidence>
<dbReference type="Proteomes" id="UP000006362">
    <property type="component" value="Chromosome"/>
</dbReference>
<proteinExistence type="predicted"/>
<organism evidence="2 3">
    <name type="scientific">Thermovibrio ammonificans (strain DSM 15698 / JCM 12110 / HB-1)</name>
    <dbReference type="NCBI Taxonomy" id="648996"/>
    <lineage>
        <taxon>Bacteria</taxon>
        <taxon>Pseudomonadati</taxon>
        <taxon>Aquificota</taxon>
        <taxon>Aquificia</taxon>
        <taxon>Desulfurobacteriales</taxon>
        <taxon>Desulfurobacteriaceae</taxon>
        <taxon>Thermovibrio</taxon>
    </lineage>
</organism>
<evidence type="ECO:0000313" key="3">
    <source>
        <dbReference type="Proteomes" id="UP000006362"/>
    </source>
</evidence>
<dbReference type="HOGENOM" id="CLU_1554557_0_0_0"/>
<gene>
    <name evidence="2" type="ordered locus">Theam_1654</name>
</gene>
<name>E8T5F6_THEA1</name>
<dbReference type="KEGG" id="tam:Theam_1654"/>
<accession>E8T5F6</accession>
<keyword evidence="3" id="KW-1185">Reference proteome</keyword>
<feature type="transmembrane region" description="Helical" evidence="1">
    <location>
        <begin position="108"/>
        <end position="131"/>
    </location>
</feature>
<dbReference type="RefSeq" id="WP_013538395.1">
    <property type="nucleotide sequence ID" value="NC_014926.1"/>
</dbReference>
<keyword evidence="1" id="KW-0472">Membrane</keyword>
<dbReference type="EMBL" id="CP002444">
    <property type="protein sequence ID" value="ADU97610.1"/>
    <property type="molecule type" value="Genomic_DNA"/>
</dbReference>
<reference evidence="2" key="1">
    <citation type="submission" date="2011-01" db="EMBL/GenBank/DDBJ databases">
        <title>Complete sequence of chromosome of Thermovibrio ammonificans HB-1.</title>
        <authorList>
            <consortium name="US DOE Joint Genome Institute"/>
            <person name="Lucas S."/>
            <person name="Copeland A."/>
            <person name="Lapidus A."/>
            <person name="Cheng J.-F."/>
            <person name="Goodwin L."/>
            <person name="Pitluck S."/>
            <person name="Davenport K."/>
            <person name="Detter J.C."/>
            <person name="Han C."/>
            <person name="Tapia R."/>
            <person name="Land M."/>
            <person name="Hauser L."/>
            <person name="Kyrpides N."/>
            <person name="Ivanova N."/>
            <person name="Ovchinnikova G."/>
            <person name="Vetriani C."/>
            <person name="Woyke T."/>
        </authorList>
    </citation>
    <scope>NUCLEOTIDE SEQUENCE [LARGE SCALE GENOMIC DNA]</scope>
    <source>
        <strain evidence="2">HB-1</strain>
    </source>
</reference>
<dbReference type="AlphaFoldDB" id="E8T5F6"/>
<protein>
    <submittedName>
        <fullName evidence="2">Uncharacterized protein</fullName>
    </submittedName>
</protein>
<evidence type="ECO:0000256" key="1">
    <source>
        <dbReference type="SAM" id="Phobius"/>
    </source>
</evidence>
<sequence>MREFLKRFKYKSKTAVKAVRYGILDLFYASLWVVAALAIPVVVKVIFSLKAGIALNDLKSFIFSSSYFSGLLGTVLMYMVEGVILIFTATIVSGFLKLDFSELLGEGAFFYLMIFVLVFVWFFYKIMGWLFLGQNPFIFHNKDAFVLLIILFLMAFDKSPYKLRKPLSSGKE</sequence>
<dbReference type="STRING" id="648996.Theam_1654"/>
<feature type="transmembrane region" description="Helical" evidence="1">
    <location>
        <begin position="67"/>
        <end position="96"/>
    </location>
</feature>
<feature type="transmembrane region" description="Helical" evidence="1">
    <location>
        <begin position="21"/>
        <end position="47"/>
    </location>
</feature>
<keyword evidence="1" id="KW-1133">Transmembrane helix</keyword>